<reference evidence="1 2" key="2">
    <citation type="journal article" date="2022" name="Mol. Ecol. Resour.">
        <title>The genomes of chicory, endive, great burdock and yacon provide insights into Asteraceae paleo-polyploidization history and plant inulin production.</title>
        <authorList>
            <person name="Fan W."/>
            <person name="Wang S."/>
            <person name="Wang H."/>
            <person name="Wang A."/>
            <person name="Jiang F."/>
            <person name="Liu H."/>
            <person name="Zhao H."/>
            <person name="Xu D."/>
            <person name="Zhang Y."/>
        </authorList>
    </citation>
    <scope>NUCLEOTIDE SEQUENCE [LARGE SCALE GENOMIC DNA]</scope>
    <source>
        <strain evidence="2">cv. Yunnan</strain>
        <tissue evidence="1">Leaves</tissue>
    </source>
</reference>
<keyword evidence="2" id="KW-1185">Reference proteome</keyword>
<accession>A0ACB9IKQ0</accession>
<comment type="caution">
    <text evidence="1">The sequence shown here is derived from an EMBL/GenBank/DDBJ whole genome shotgun (WGS) entry which is preliminary data.</text>
</comment>
<protein>
    <submittedName>
        <fullName evidence="1">Uncharacterized protein</fullName>
    </submittedName>
</protein>
<gene>
    <name evidence="1" type="ORF">L1987_24544</name>
</gene>
<reference evidence="2" key="1">
    <citation type="journal article" date="2022" name="Mol. Ecol. Resour.">
        <title>The genomes of chicory, endive, great burdock and yacon provide insights into Asteraceae palaeo-polyploidization history and plant inulin production.</title>
        <authorList>
            <person name="Fan W."/>
            <person name="Wang S."/>
            <person name="Wang H."/>
            <person name="Wang A."/>
            <person name="Jiang F."/>
            <person name="Liu H."/>
            <person name="Zhao H."/>
            <person name="Xu D."/>
            <person name="Zhang Y."/>
        </authorList>
    </citation>
    <scope>NUCLEOTIDE SEQUENCE [LARGE SCALE GENOMIC DNA]</scope>
    <source>
        <strain evidence="2">cv. Yunnan</strain>
    </source>
</reference>
<evidence type="ECO:0000313" key="1">
    <source>
        <dbReference type="EMBL" id="KAI3808589.1"/>
    </source>
</evidence>
<sequence length="106" mass="11585">MRSFDLYMTLLHLLICQKLLSAVVWRLHDPDTVVHSTCVAATGSIASHVTKPSFTSVAKPLVAFGYRTGLEFSDRSGSVLSLCRQWRAASGVGSLEEDATEDQEIT</sequence>
<dbReference type="EMBL" id="CM042025">
    <property type="protein sequence ID" value="KAI3808589.1"/>
    <property type="molecule type" value="Genomic_DNA"/>
</dbReference>
<evidence type="ECO:0000313" key="2">
    <source>
        <dbReference type="Proteomes" id="UP001056120"/>
    </source>
</evidence>
<dbReference type="Proteomes" id="UP001056120">
    <property type="component" value="Linkage Group LG08"/>
</dbReference>
<name>A0ACB9IKQ0_9ASTR</name>
<organism evidence="1 2">
    <name type="scientific">Smallanthus sonchifolius</name>
    <dbReference type="NCBI Taxonomy" id="185202"/>
    <lineage>
        <taxon>Eukaryota</taxon>
        <taxon>Viridiplantae</taxon>
        <taxon>Streptophyta</taxon>
        <taxon>Embryophyta</taxon>
        <taxon>Tracheophyta</taxon>
        <taxon>Spermatophyta</taxon>
        <taxon>Magnoliopsida</taxon>
        <taxon>eudicotyledons</taxon>
        <taxon>Gunneridae</taxon>
        <taxon>Pentapetalae</taxon>
        <taxon>asterids</taxon>
        <taxon>campanulids</taxon>
        <taxon>Asterales</taxon>
        <taxon>Asteraceae</taxon>
        <taxon>Asteroideae</taxon>
        <taxon>Heliantheae alliance</taxon>
        <taxon>Millerieae</taxon>
        <taxon>Smallanthus</taxon>
    </lineage>
</organism>
<proteinExistence type="predicted"/>